<feature type="compositionally biased region" description="Polar residues" evidence="1">
    <location>
        <begin position="122"/>
        <end position="136"/>
    </location>
</feature>
<reference evidence="3 4" key="1">
    <citation type="submission" date="2021-02" db="EMBL/GenBank/DDBJ databases">
        <title>De Novo genome assembly of isolated myxobacteria.</title>
        <authorList>
            <person name="Stevens D.C."/>
        </authorList>
    </citation>
    <scope>NUCLEOTIDE SEQUENCE [LARGE SCALE GENOMIC DNA]</scope>
    <source>
        <strain evidence="4">SCPEA02</strain>
    </source>
</reference>
<protein>
    <recommendedName>
        <fullName evidence="5">Lipoprotein</fullName>
    </recommendedName>
</protein>
<organism evidence="3 4">
    <name type="scientific">Pyxidicoccus parkwayensis</name>
    <dbReference type="NCBI Taxonomy" id="2813578"/>
    <lineage>
        <taxon>Bacteria</taxon>
        <taxon>Pseudomonadati</taxon>
        <taxon>Myxococcota</taxon>
        <taxon>Myxococcia</taxon>
        <taxon>Myxococcales</taxon>
        <taxon>Cystobacterineae</taxon>
        <taxon>Myxococcaceae</taxon>
        <taxon>Pyxidicoccus</taxon>
    </lineage>
</organism>
<keyword evidence="4" id="KW-1185">Reference proteome</keyword>
<evidence type="ECO:0000256" key="1">
    <source>
        <dbReference type="SAM" id="MobiDB-lite"/>
    </source>
</evidence>
<sequence>MRLPLLAALAALTFCGCMHQSTNTRAEDSATGGTSNATTSAQKAALEQAKEQEIAQESPLQGSDVTAKERRDRMGAPTVYDGEATGGSGTDTTVTTGDGQKWDVQEEPGSDREPRSNDTKQDATLTKGQSDTEPQP</sequence>
<feature type="region of interest" description="Disordered" evidence="1">
    <location>
        <begin position="23"/>
        <end position="136"/>
    </location>
</feature>
<feature type="signal peptide" evidence="2">
    <location>
        <begin position="1"/>
        <end position="26"/>
    </location>
</feature>
<feature type="chain" id="PRO_5046995416" description="Lipoprotein" evidence="2">
    <location>
        <begin position="27"/>
        <end position="136"/>
    </location>
</feature>
<keyword evidence="2" id="KW-0732">Signal</keyword>
<evidence type="ECO:0000313" key="4">
    <source>
        <dbReference type="Proteomes" id="UP000662747"/>
    </source>
</evidence>
<accession>A0ABX7NUC2</accession>
<dbReference type="PROSITE" id="PS51257">
    <property type="entry name" value="PROKAR_LIPOPROTEIN"/>
    <property type="match status" value="1"/>
</dbReference>
<dbReference type="Proteomes" id="UP000662747">
    <property type="component" value="Chromosome"/>
</dbReference>
<gene>
    <name evidence="3" type="ORF">JY651_46455</name>
</gene>
<feature type="compositionally biased region" description="Low complexity" evidence="1">
    <location>
        <begin position="29"/>
        <end position="47"/>
    </location>
</feature>
<name>A0ABX7NUC2_9BACT</name>
<feature type="compositionally biased region" description="Low complexity" evidence="1">
    <location>
        <begin position="90"/>
        <end position="99"/>
    </location>
</feature>
<evidence type="ECO:0000313" key="3">
    <source>
        <dbReference type="EMBL" id="QSQ22482.1"/>
    </source>
</evidence>
<evidence type="ECO:0008006" key="5">
    <source>
        <dbReference type="Google" id="ProtNLM"/>
    </source>
</evidence>
<feature type="compositionally biased region" description="Basic and acidic residues" evidence="1">
    <location>
        <begin position="100"/>
        <end position="121"/>
    </location>
</feature>
<proteinExistence type="predicted"/>
<dbReference type="RefSeq" id="WP_206724058.1">
    <property type="nucleotide sequence ID" value="NZ_CP071090.1"/>
</dbReference>
<dbReference type="EMBL" id="CP071090">
    <property type="protein sequence ID" value="QSQ22482.1"/>
    <property type="molecule type" value="Genomic_DNA"/>
</dbReference>
<evidence type="ECO:0000256" key="2">
    <source>
        <dbReference type="SAM" id="SignalP"/>
    </source>
</evidence>